<dbReference type="GO" id="GO:0016874">
    <property type="term" value="F:ligase activity"/>
    <property type="evidence" value="ECO:0007669"/>
    <property type="project" value="UniProtKB-KW"/>
</dbReference>
<comment type="caution">
    <text evidence="2">The sequence shown here is derived from an EMBL/GenBank/DDBJ whole genome shotgun (WGS) entry which is preliminary data.</text>
</comment>
<dbReference type="SUPFAM" id="SSF55681">
    <property type="entry name" value="Class II aaRS and biotin synthetases"/>
    <property type="match status" value="1"/>
</dbReference>
<dbReference type="InterPro" id="IPR050664">
    <property type="entry name" value="Octanoyltrans_LipM/LipL"/>
</dbReference>
<feature type="domain" description="BPL/LPL catalytic" evidence="1">
    <location>
        <begin position="35"/>
        <end position="229"/>
    </location>
</feature>
<dbReference type="Gene3D" id="3.30.930.10">
    <property type="entry name" value="Bira Bifunctional Protein, Domain 2"/>
    <property type="match status" value="1"/>
</dbReference>
<sequence>MTKFSSTWRFIPPIEASGIIQMSIDNWLFQQQEKENHTPILRFYTWSKPTLSLGHLQKKYPDFWHHLIWQEQPLDLVRRPTGGRAVLHQDDLTYSVIIPLNYRKTLDVYQDICTFLIQGWNSLGIPLEYGLTKRGYIHNSSCFNTATVADLVTSDGSKLIGSAQRRGKCSILQHGSMILSTNKLLFEMIFNQPAPWNLTLMEQLSDNYSIEQIIDVLTEAAKQHFEIELITQPLSDEEWKEILKYQSFF</sequence>
<keyword evidence="3" id="KW-1185">Reference proteome</keyword>
<dbReference type="InterPro" id="IPR004143">
    <property type="entry name" value="BPL_LPL_catalytic"/>
</dbReference>
<dbReference type="AlphaFoldDB" id="A0A401IFT1"/>
<dbReference type="PANTHER" id="PTHR43679">
    <property type="entry name" value="OCTANOYLTRANSFERASE LIPM-RELATED"/>
    <property type="match status" value="1"/>
</dbReference>
<dbReference type="PANTHER" id="PTHR43679:SF2">
    <property type="entry name" value="OCTANOYL-[GCVH]:PROTEIN N-OCTANOYLTRANSFERASE"/>
    <property type="match status" value="1"/>
</dbReference>
<dbReference type="EMBL" id="BDQK01000005">
    <property type="protein sequence ID" value="GBF80074.1"/>
    <property type="molecule type" value="Genomic_DNA"/>
</dbReference>
<protein>
    <submittedName>
        <fullName evidence="2">Lipoate-protein ligase A</fullName>
    </submittedName>
</protein>
<gene>
    <name evidence="2" type="ORF">AsFPU1_1475</name>
</gene>
<proteinExistence type="predicted"/>
<dbReference type="RefSeq" id="WP_227873450.1">
    <property type="nucleotide sequence ID" value="NZ_BDQK01000005.1"/>
</dbReference>
<name>A0A401IFT1_APHSA</name>
<dbReference type="PROSITE" id="PS51733">
    <property type="entry name" value="BPL_LPL_CATALYTIC"/>
    <property type="match status" value="1"/>
</dbReference>
<reference evidence="3" key="1">
    <citation type="submission" date="2017-05" db="EMBL/GenBank/DDBJ databases">
        <title>Physiological properties and genetic analysis related to exopolysaccharide production of fresh-water unicellular cyanobacterium Aphanothece sacrum, Suizenji Nori, that has been cultured as a food source in Japan.</title>
        <authorList>
            <person name="Kanesaki Y."/>
            <person name="Yoshikawa S."/>
            <person name="Ohki K."/>
        </authorList>
    </citation>
    <scope>NUCLEOTIDE SEQUENCE [LARGE SCALE GENOMIC DNA]</scope>
    <source>
        <strain evidence="3">FPU1</strain>
    </source>
</reference>
<evidence type="ECO:0000313" key="3">
    <source>
        <dbReference type="Proteomes" id="UP000287247"/>
    </source>
</evidence>
<dbReference type="Proteomes" id="UP000287247">
    <property type="component" value="Unassembled WGS sequence"/>
</dbReference>
<dbReference type="InterPro" id="IPR045864">
    <property type="entry name" value="aa-tRNA-synth_II/BPL/LPL"/>
</dbReference>
<dbReference type="Pfam" id="PF21948">
    <property type="entry name" value="LplA-B_cat"/>
    <property type="match status" value="1"/>
</dbReference>
<accession>A0A401IFT1</accession>
<organism evidence="2 3">
    <name type="scientific">Aphanothece sacrum FPU1</name>
    <dbReference type="NCBI Taxonomy" id="1920663"/>
    <lineage>
        <taxon>Bacteria</taxon>
        <taxon>Bacillati</taxon>
        <taxon>Cyanobacteriota</taxon>
        <taxon>Cyanophyceae</taxon>
        <taxon>Oscillatoriophycideae</taxon>
        <taxon>Chroococcales</taxon>
        <taxon>Aphanothecaceae</taxon>
        <taxon>Aphanothece</taxon>
    </lineage>
</organism>
<keyword evidence="2" id="KW-0436">Ligase</keyword>
<evidence type="ECO:0000259" key="1">
    <source>
        <dbReference type="PROSITE" id="PS51733"/>
    </source>
</evidence>
<evidence type="ECO:0000313" key="2">
    <source>
        <dbReference type="EMBL" id="GBF80074.1"/>
    </source>
</evidence>